<dbReference type="PANTHER" id="PTHR12392:SF0">
    <property type="entry name" value="LADININ-1"/>
    <property type="match status" value="1"/>
</dbReference>
<dbReference type="EMBL" id="JBBPFD010000020">
    <property type="protein sequence ID" value="KAK7884259.1"/>
    <property type="molecule type" value="Genomic_DNA"/>
</dbReference>
<organism evidence="2 3">
    <name type="scientific">Mugilogobius chulae</name>
    <name type="common">yellowstripe goby</name>
    <dbReference type="NCBI Taxonomy" id="88201"/>
    <lineage>
        <taxon>Eukaryota</taxon>
        <taxon>Metazoa</taxon>
        <taxon>Chordata</taxon>
        <taxon>Craniata</taxon>
        <taxon>Vertebrata</taxon>
        <taxon>Euteleostomi</taxon>
        <taxon>Actinopterygii</taxon>
        <taxon>Neopterygii</taxon>
        <taxon>Teleostei</taxon>
        <taxon>Neoteleostei</taxon>
        <taxon>Acanthomorphata</taxon>
        <taxon>Gobiaria</taxon>
        <taxon>Gobiiformes</taxon>
        <taxon>Gobioidei</taxon>
        <taxon>Gobiidae</taxon>
        <taxon>Gobionellinae</taxon>
        <taxon>Mugilogobius</taxon>
    </lineage>
</organism>
<name>A0AAW0MSR2_9GOBI</name>
<feature type="compositionally biased region" description="Low complexity" evidence="1">
    <location>
        <begin position="65"/>
        <end position="103"/>
    </location>
</feature>
<evidence type="ECO:0000313" key="3">
    <source>
        <dbReference type="Proteomes" id="UP001460270"/>
    </source>
</evidence>
<dbReference type="Proteomes" id="UP001460270">
    <property type="component" value="Unassembled WGS sequence"/>
</dbReference>
<dbReference type="InterPro" id="IPR017404">
    <property type="entry name" value="Ladinin_1"/>
</dbReference>
<evidence type="ECO:0000313" key="2">
    <source>
        <dbReference type="EMBL" id="KAK7884259.1"/>
    </source>
</evidence>
<accession>A0AAW0MSR2</accession>
<dbReference type="AlphaFoldDB" id="A0AAW0MSR2"/>
<sequence>MSISRKNWSALSSLARRWTMEDEEEVERERRRRVRESSSSADPENVFGSEHVGSPETGVSHGTALQDQVISSSVSISLDQSPSTSGRTTPMSPRSPTTPLSPRENWSAPRPTPSPVQNGHTHEINAVNGSSKFEPTPKPAFVRQSSRTISFRLMKKKEEETSPLQRSASVRIATKKFEKNTEQSPDVDMASSFQRNSRQRISSRSIQEKMERLAQAAQRSEIVRSPDVSQKTLSMMEEVSRKRGLFEQQQDQNAAALESADRSLETSKLQCLSASISGRIRTIKLDRHTAPRI</sequence>
<feature type="compositionally biased region" description="Polar residues" evidence="1">
    <location>
        <begin position="1"/>
        <end position="12"/>
    </location>
</feature>
<proteinExistence type="predicted"/>
<dbReference type="GO" id="GO:0005198">
    <property type="term" value="F:structural molecule activity"/>
    <property type="evidence" value="ECO:0007669"/>
    <property type="project" value="InterPro"/>
</dbReference>
<feature type="region of interest" description="Disordered" evidence="1">
    <location>
        <begin position="1"/>
        <end position="147"/>
    </location>
</feature>
<feature type="region of interest" description="Disordered" evidence="1">
    <location>
        <begin position="176"/>
        <end position="206"/>
    </location>
</feature>
<feature type="compositionally biased region" description="Low complexity" evidence="1">
    <location>
        <begin position="191"/>
        <end position="205"/>
    </location>
</feature>
<evidence type="ECO:0000256" key="1">
    <source>
        <dbReference type="SAM" id="MobiDB-lite"/>
    </source>
</evidence>
<comment type="caution">
    <text evidence="2">The sequence shown here is derived from an EMBL/GenBank/DDBJ whole genome shotgun (WGS) entry which is preliminary data.</text>
</comment>
<gene>
    <name evidence="2" type="ORF">WMY93_027382</name>
</gene>
<protein>
    <submittedName>
        <fullName evidence="2">Uncharacterized protein</fullName>
    </submittedName>
</protein>
<dbReference type="PANTHER" id="PTHR12392">
    <property type="entry name" value="LADININ 1"/>
    <property type="match status" value="1"/>
</dbReference>
<keyword evidence="3" id="KW-1185">Reference proteome</keyword>
<reference evidence="3" key="1">
    <citation type="submission" date="2024-04" db="EMBL/GenBank/DDBJ databases">
        <title>Salinicola lusitanus LLJ914,a marine bacterium isolated from the Okinawa Trough.</title>
        <authorList>
            <person name="Li J."/>
        </authorList>
    </citation>
    <scope>NUCLEOTIDE SEQUENCE [LARGE SCALE GENOMIC DNA]</scope>
</reference>